<dbReference type="NCBIfam" id="TIGR00644">
    <property type="entry name" value="recJ"/>
    <property type="match status" value="1"/>
</dbReference>
<dbReference type="GO" id="GO:0006310">
    <property type="term" value="P:DNA recombination"/>
    <property type="evidence" value="ECO:0007669"/>
    <property type="project" value="InterPro"/>
</dbReference>
<dbReference type="GO" id="GO:0006281">
    <property type="term" value="P:DNA repair"/>
    <property type="evidence" value="ECO:0007669"/>
    <property type="project" value="InterPro"/>
</dbReference>
<dbReference type="Gene3D" id="3.90.1640.30">
    <property type="match status" value="2"/>
</dbReference>
<gene>
    <name evidence="9" type="ORF">OY14_01255</name>
</gene>
<dbReference type="InterPro" id="IPR051673">
    <property type="entry name" value="SSDNA_exonuclease_RecJ"/>
</dbReference>
<dbReference type="AlphaFoldDB" id="A0A0A7UV71"/>
<evidence type="ECO:0000259" key="7">
    <source>
        <dbReference type="Pfam" id="PF02272"/>
    </source>
</evidence>
<evidence type="ECO:0000313" key="10">
    <source>
        <dbReference type="Proteomes" id="UP000030940"/>
    </source>
</evidence>
<dbReference type="InterPro" id="IPR001667">
    <property type="entry name" value="DDH_dom"/>
</dbReference>
<dbReference type="PANTHER" id="PTHR30255">
    <property type="entry name" value="SINGLE-STRANDED-DNA-SPECIFIC EXONUCLEASE RECJ"/>
    <property type="match status" value="1"/>
</dbReference>
<dbReference type="InterPro" id="IPR004610">
    <property type="entry name" value="RecJ"/>
</dbReference>
<comment type="similarity">
    <text evidence="1">Belongs to the RecJ family.</text>
</comment>
<dbReference type="PANTHER" id="PTHR30255:SF2">
    <property type="entry name" value="SINGLE-STRANDED-DNA-SPECIFIC EXONUCLEASE RECJ"/>
    <property type="match status" value="1"/>
</dbReference>
<evidence type="ECO:0000256" key="3">
    <source>
        <dbReference type="ARBA" id="ARBA00022722"/>
    </source>
</evidence>
<feature type="domain" description="RecJ OB" evidence="8">
    <location>
        <begin position="590"/>
        <end position="694"/>
    </location>
</feature>
<dbReference type="HOGENOM" id="CLU_009736_5_2_12"/>
<dbReference type="InterPro" id="IPR003156">
    <property type="entry name" value="DHHA1_dom"/>
</dbReference>
<protein>
    <recommendedName>
        <fullName evidence="2">Single-stranded-DNA-specific exonuclease RecJ</fullName>
    </recommendedName>
</protein>
<feature type="domain" description="DHHA1" evidence="7">
    <location>
        <begin position="479"/>
        <end position="572"/>
    </location>
</feature>
<sequence length="708" mass="82585">MKIWKQKETNMQNQELTRIAKKYNINLFEATLLIKREVKEEDFMFFLEDSINLLHNPFLLKNIDKFISRINKAIKENENILIFGDKDADGITATIIMYETLKDFGLNVSYKIPSNGEFYGLSNELINIALEKKISLIITVDNGISNIEEINYANSQGIEIIITDHHLPSEDFKTKSIVINPHLKDDKYPFKEIAGCCVSFKTCLALCISFTDLYSKNLVFLFLEKAKNEIILHAIEIKNYILKRYIRLNNKDDPLINLNKLEKFSQNKYIIIFNKEEQDQLLNKCFGKSINIDTVDISENFIKKYPNFKRKTLKDLIQATKYFKYKEIKIKEKLYYIFYNIIFETNKNLLQKCLKRLSLVAIGTIADNMPIINENRIILKAGLKEIALRERMPINYLLKDANILTKPNITSIDIAYKIAPILNSTGRLEKADIAINFLLTNDTNQIENKFKEIKEINQLRKYKEEKAWNSHNKNIVFKNDKFIVCYDKNTPKGISSRIATRLSTYYQKVAIFLTKQGNIIKGSIRSNNKINSKTLISIVPSHLVINSGGHKAAAGFTLHENLLEEFIKELEYATTKVEYETLDKNESILIDATIPKDLTKDSLFKTIEIFEPYGYEFREPILMMENVYLQELKIIDKNHSSKHINMRLKSQNDYYKAIFFNGTKKIEELKIKEDQYLDIIFTVNEDFYCPREKILKIIDIKKSTQVNV</sequence>
<keyword evidence="4" id="KW-0378">Hydrolase</keyword>
<dbReference type="SUPFAM" id="SSF64182">
    <property type="entry name" value="DHH phosphoesterases"/>
    <property type="match status" value="2"/>
</dbReference>
<evidence type="ECO:0000256" key="5">
    <source>
        <dbReference type="ARBA" id="ARBA00022839"/>
    </source>
</evidence>
<reference evidence="9 10" key="1">
    <citation type="journal article" date="2015" name="Genome Announc.">
        <title>Genome Sequence of Borrelia chilensis VA1, a South American Member of the Lyme Borreliosis Group.</title>
        <authorList>
            <person name="Huang W."/>
            <person name="Ojaimi C."/>
            <person name="Fallon J.T."/>
            <person name="Travisany D."/>
            <person name="Maass A."/>
            <person name="Ivanova L."/>
            <person name="Tomova A."/>
            <person name="Gonzalez-Acuna D."/>
            <person name="Godfrey H.P."/>
            <person name="Cabello F.C."/>
        </authorList>
    </citation>
    <scope>NUCLEOTIDE SEQUENCE [LARGE SCALE GENOMIC DNA]</scope>
    <source>
        <strain evidence="9 10">VA1</strain>
    </source>
</reference>
<dbReference type="STRING" id="1245910.OY14_01255"/>
<keyword evidence="5 9" id="KW-0269">Exonuclease</keyword>
<dbReference type="GO" id="GO:0003676">
    <property type="term" value="F:nucleic acid binding"/>
    <property type="evidence" value="ECO:0007669"/>
    <property type="project" value="InterPro"/>
</dbReference>
<evidence type="ECO:0000313" key="9">
    <source>
        <dbReference type="EMBL" id="AJA90084.1"/>
    </source>
</evidence>
<dbReference type="GO" id="GO:0008409">
    <property type="term" value="F:5'-3' exonuclease activity"/>
    <property type="evidence" value="ECO:0007669"/>
    <property type="project" value="InterPro"/>
</dbReference>
<dbReference type="Proteomes" id="UP000030940">
    <property type="component" value="Chromosome"/>
</dbReference>
<dbReference type="Gene3D" id="3.10.310.30">
    <property type="match status" value="1"/>
</dbReference>
<dbReference type="InterPro" id="IPR041122">
    <property type="entry name" value="RecJ_OB"/>
</dbReference>
<name>A0A0A7UV71_9SPIR</name>
<evidence type="ECO:0000259" key="8">
    <source>
        <dbReference type="Pfam" id="PF17768"/>
    </source>
</evidence>
<dbReference type="InterPro" id="IPR038763">
    <property type="entry name" value="DHH_sf"/>
</dbReference>
<dbReference type="Pfam" id="PF17768">
    <property type="entry name" value="RecJ_OB"/>
    <property type="match status" value="1"/>
</dbReference>
<keyword evidence="10" id="KW-1185">Reference proteome</keyword>
<dbReference type="Pfam" id="PF02272">
    <property type="entry name" value="DHHA1"/>
    <property type="match status" value="1"/>
</dbReference>
<feature type="domain" description="DDH" evidence="6">
    <location>
        <begin position="79"/>
        <end position="203"/>
    </location>
</feature>
<dbReference type="EMBL" id="CP009910">
    <property type="protein sequence ID" value="AJA90084.1"/>
    <property type="molecule type" value="Genomic_DNA"/>
</dbReference>
<organism evidence="9 10">
    <name type="scientific">Borreliella chilensis</name>
    <dbReference type="NCBI Taxonomy" id="1245910"/>
    <lineage>
        <taxon>Bacteria</taxon>
        <taxon>Pseudomonadati</taxon>
        <taxon>Spirochaetota</taxon>
        <taxon>Spirochaetia</taxon>
        <taxon>Spirochaetales</taxon>
        <taxon>Borreliaceae</taxon>
        <taxon>Borreliella</taxon>
    </lineage>
</organism>
<proteinExistence type="inferred from homology"/>
<evidence type="ECO:0000256" key="2">
    <source>
        <dbReference type="ARBA" id="ARBA00019841"/>
    </source>
</evidence>
<evidence type="ECO:0000256" key="1">
    <source>
        <dbReference type="ARBA" id="ARBA00005915"/>
    </source>
</evidence>
<accession>A0A0A7UV71</accession>
<evidence type="ECO:0000259" key="6">
    <source>
        <dbReference type="Pfam" id="PF01368"/>
    </source>
</evidence>
<dbReference type="KEGG" id="bchi:OY14_01255"/>
<evidence type="ECO:0000256" key="4">
    <source>
        <dbReference type="ARBA" id="ARBA00022801"/>
    </source>
</evidence>
<keyword evidence="3" id="KW-0540">Nuclease</keyword>
<dbReference type="Pfam" id="PF01368">
    <property type="entry name" value="DHH"/>
    <property type="match status" value="1"/>
</dbReference>